<comment type="caution">
    <text evidence="1">The sequence shown here is derived from an EMBL/GenBank/DDBJ whole genome shotgun (WGS) entry which is preliminary data.</text>
</comment>
<dbReference type="Proteomes" id="UP000006073">
    <property type="component" value="Unassembled WGS sequence"/>
</dbReference>
<name>S2E1P1_INDAL</name>
<organism evidence="1 2">
    <name type="scientific">Indibacter alkaliphilus (strain CCUG 57479 / KCTC 22604 / LW1)</name>
    <dbReference type="NCBI Taxonomy" id="1189612"/>
    <lineage>
        <taxon>Bacteria</taxon>
        <taxon>Pseudomonadati</taxon>
        <taxon>Bacteroidota</taxon>
        <taxon>Cytophagia</taxon>
        <taxon>Cytophagales</taxon>
        <taxon>Cyclobacteriaceae</taxon>
    </lineage>
</organism>
<dbReference type="OrthoDB" id="5684515at2"/>
<sequence>MVYQHINADGAIRQGKCRSSPYITEGGRLLLKEVWELTNGDLSNRMSEIEEIQTEL</sequence>
<evidence type="ECO:0000313" key="1">
    <source>
        <dbReference type="EMBL" id="EOZ98386.1"/>
    </source>
</evidence>
<protein>
    <submittedName>
        <fullName evidence="1">Uncharacterized protein</fullName>
    </submittedName>
</protein>
<dbReference type="InterPro" id="IPR058595">
    <property type="entry name" value="Avidin-like"/>
</dbReference>
<dbReference type="AlphaFoldDB" id="S2E1P1"/>
<gene>
    <name evidence="1" type="ORF">A33Q_1040</name>
</gene>
<accession>S2E1P1</accession>
<dbReference type="EMBL" id="ALWO02000023">
    <property type="protein sequence ID" value="EOZ98386.1"/>
    <property type="molecule type" value="Genomic_DNA"/>
</dbReference>
<dbReference type="Pfam" id="PF26421">
    <property type="entry name" value="Avidin_like"/>
    <property type="match status" value="1"/>
</dbReference>
<dbReference type="RefSeq" id="WP_009032371.1">
    <property type="nucleotide sequence ID" value="NZ_ALWO02000023.1"/>
</dbReference>
<reference evidence="1 2" key="1">
    <citation type="journal article" date="2013" name="Genome Announc.">
        <title>Draft Genome Sequence of Indibacter alkaliphilus Strain LW1T, Isolated from Lonar Lake, a Haloalkaline Lake in the Buldana District of Maharashtra, India.</title>
        <authorList>
            <person name="Singh A."/>
            <person name="Kumar Jangir P."/>
            <person name="Sharma R."/>
            <person name="Singh A."/>
            <person name="Kumar Pinnaka A."/>
            <person name="Shivaji S."/>
        </authorList>
    </citation>
    <scope>NUCLEOTIDE SEQUENCE [LARGE SCALE GENOMIC DNA]</scope>
    <source>
        <strain evidence="2">CCUG 57479 / KCTC 22604 / LW1</strain>
    </source>
</reference>
<proteinExistence type="predicted"/>
<keyword evidence="2" id="KW-1185">Reference proteome</keyword>
<evidence type="ECO:0000313" key="2">
    <source>
        <dbReference type="Proteomes" id="UP000006073"/>
    </source>
</evidence>